<keyword evidence="5" id="KW-0547">Nucleotide-binding</keyword>
<gene>
    <name evidence="8" type="ORF">LUZ62_033991</name>
</gene>
<evidence type="ECO:0000259" key="7">
    <source>
        <dbReference type="SMART" id="SM00382"/>
    </source>
</evidence>
<sequence length="483" mass="55385">MGSYNKAIESYKETIATAASLAASAMLLRGVVNDLVPCEVRDFIFSGLCLVQSRVFSEHTIVIDEYEGLSTNQVFDAVRIYLSSRLQYCADLQRLKVSRVDKSKNMTIGMEAGEKMVDRFEGTEFKWRLVFNNRSSFSTNSNNKTKVQQFKMRSFELNFHKRHKEKALNKYLPFILQKAEEITEQERPIKIYMNDWENWLSVDLHHPSTFDTLAIDSELKQTVIDDLARFVKRKDYYKRIGKAWKRGYLLYGPPGTGKSSLVAAMANYLKFDVYDLDLSSLNSNEILKTFLMGMSNRSILLIEDIDCMIKLNRRDSKDYGNGRDKITLSGLLNFVDGLWSSGGNERIIVLTTNYKERLDPALTRPGRMDMHIHMGYCGPCGFRVLARNYHSIDDHELFLEIEGLLKEVKVTPAEVAEMLMKSEDGDEVLKGLVEFLKDKKKRSKGEPKRGRRKKGSKGEPKRGGRRKKSRGEPKGGQGSRRLR</sequence>
<dbReference type="InterPro" id="IPR003960">
    <property type="entry name" value="ATPase_AAA_CS"/>
</dbReference>
<evidence type="ECO:0000313" key="8">
    <source>
        <dbReference type="EMBL" id="KAJ4821425.1"/>
    </source>
</evidence>
<dbReference type="SUPFAM" id="SSF52540">
    <property type="entry name" value="P-loop containing nucleoside triphosphate hydrolases"/>
    <property type="match status" value="1"/>
</dbReference>
<dbReference type="EMBL" id="JAMFTS010000001">
    <property type="protein sequence ID" value="KAJ4821425.1"/>
    <property type="molecule type" value="Genomic_DNA"/>
</dbReference>
<dbReference type="SMART" id="SM00382">
    <property type="entry name" value="AAA"/>
    <property type="match status" value="1"/>
</dbReference>
<feature type="region of interest" description="Disordered" evidence="6">
    <location>
        <begin position="439"/>
        <end position="483"/>
    </location>
</feature>
<evidence type="ECO:0000313" key="9">
    <source>
        <dbReference type="Proteomes" id="UP001140206"/>
    </source>
</evidence>
<dbReference type="Pfam" id="PF25568">
    <property type="entry name" value="AAA_lid_At3g28540"/>
    <property type="match status" value="1"/>
</dbReference>
<dbReference type="CDD" id="cd19510">
    <property type="entry name" value="RecA-like_BCS1"/>
    <property type="match status" value="1"/>
</dbReference>
<feature type="domain" description="AAA+ ATPase" evidence="7">
    <location>
        <begin position="244"/>
        <end position="378"/>
    </location>
</feature>
<name>A0AAV8HXG8_9POAL</name>
<evidence type="ECO:0000256" key="3">
    <source>
        <dbReference type="ARBA" id="ARBA00022842"/>
    </source>
</evidence>
<dbReference type="InterPro" id="IPR003959">
    <property type="entry name" value="ATPase_AAA_core"/>
</dbReference>
<dbReference type="Pfam" id="PF00004">
    <property type="entry name" value="AAA"/>
    <property type="match status" value="1"/>
</dbReference>
<dbReference type="Gene3D" id="3.40.50.300">
    <property type="entry name" value="P-loop containing nucleotide triphosphate hydrolases"/>
    <property type="match status" value="1"/>
</dbReference>
<protein>
    <submittedName>
        <fullName evidence="8">P-loop containing nucleoside triphosphate hydrolases superfamily protein</fullName>
    </submittedName>
</protein>
<organism evidence="8 9">
    <name type="scientific">Rhynchospora pubera</name>
    <dbReference type="NCBI Taxonomy" id="906938"/>
    <lineage>
        <taxon>Eukaryota</taxon>
        <taxon>Viridiplantae</taxon>
        <taxon>Streptophyta</taxon>
        <taxon>Embryophyta</taxon>
        <taxon>Tracheophyta</taxon>
        <taxon>Spermatophyta</taxon>
        <taxon>Magnoliopsida</taxon>
        <taxon>Liliopsida</taxon>
        <taxon>Poales</taxon>
        <taxon>Cyperaceae</taxon>
        <taxon>Cyperoideae</taxon>
        <taxon>Rhynchosporeae</taxon>
        <taxon>Rhynchospora</taxon>
    </lineage>
</organism>
<keyword evidence="9" id="KW-1185">Reference proteome</keyword>
<evidence type="ECO:0000256" key="1">
    <source>
        <dbReference type="ARBA" id="ARBA00001946"/>
    </source>
</evidence>
<dbReference type="InterPro" id="IPR003593">
    <property type="entry name" value="AAA+_ATPase"/>
</dbReference>
<dbReference type="Proteomes" id="UP001140206">
    <property type="component" value="Chromosome 1"/>
</dbReference>
<keyword evidence="3" id="KW-0460">Magnesium</keyword>
<proteinExistence type="inferred from homology"/>
<accession>A0AAV8HXG8</accession>
<dbReference type="InterPro" id="IPR050747">
    <property type="entry name" value="Mitochondrial_chaperone_BCS1"/>
</dbReference>
<comment type="cofactor">
    <cofactor evidence="1">
        <name>Mg(2+)</name>
        <dbReference type="ChEBI" id="CHEBI:18420"/>
    </cofactor>
</comment>
<dbReference type="GO" id="GO:0005524">
    <property type="term" value="F:ATP binding"/>
    <property type="evidence" value="ECO:0007669"/>
    <property type="project" value="UniProtKB-KW"/>
</dbReference>
<evidence type="ECO:0000256" key="5">
    <source>
        <dbReference type="RuleBase" id="RU003651"/>
    </source>
</evidence>
<dbReference type="GO" id="GO:0016887">
    <property type="term" value="F:ATP hydrolysis activity"/>
    <property type="evidence" value="ECO:0007669"/>
    <property type="project" value="InterPro"/>
</dbReference>
<dbReference type="PROSITE" id="PS00674">
    <property type="entry name" value="AAA"/>
    <property type="match status" value="1"/>
</dbReference>
<dbReference type="InterPro" id="IPR025753">
    <property type="entry name" value="AAA_N_dom"/>
</dbReference>
<dbReference type="Pfam" id="PF14363">
    <property type="entry name" value="AAA_assoc"/>
    <property type="match status" value="1"/>
</dbReference>
<dbReference type="AlphaFoldDB" id="A0AAV8HXG8"/>
<comment type="catalytic activity">
    <reaction evidence="4">
        <text>ATP + H2O = ADP + phosphate + H(+)</text>
        <dbReference type="Rhea" id="RHEA:13065"/>
        <dbReference type="ChEBI" id="CHEBI:15377"/>
        <dbReference type="ChEBI" id="CHEBI:15378"/>
        <dbReference type="ChEBI" id="CHEBI:30616"/>
        <dbReference type="ChEBI" id="CHEBI:43474"/>
        <dbReference type="ChEBI" id="CHEBI:456216"/>
    </reaction>
</comment>
<feature type="compositionally biased region" description="Basic residues" evidence="6">
    <location>
        <begin position="439"/>
        <end position="455"/>
    </location>
</feature>
<evidence type="ECO:0000256" key="6">
    <source>
        <dbReference type="SAM" id="MobiDB-lite"/>
    </source>
</evidence>
<keyword evidence="8" id="KW-0378">Hydrolase</keyword>
<comment type="caution">
    <text evidence="8">The sequence shown here is derived from an EMBL/GenBank/DDBJ whole genome shotgun (WGS) entry which is preliminary data.</text>
</comment>
<feature type="compositionally biased region" description="Gly residues" evidence="6">
    <location>
        <begin position="474"/>
        <end position="483"/>
    </location>
</feature>
<evidence type="ECO:0000256" key="4">
    <source>
        <dbReference type="ARBA" id="ARBA00049360"/>
    </source>
</evidence>
<dbReference type="InterPro" id="IPR027417">
    <property type="entry name" value="P-loop_NTPase"/>
</dbReference>
<reference evidence="8" key="1">
    <citation type="submission" date="2022-08" db="EMBL/GenBank/DDBJ databases">
        <authorList>
            <person name="Marques A."/>
        </authorList>
    </citation>
    <scope>NUCLEOTIDE SEQUENCE</scope>
    <source>
        <strain evidence="8">RhyPub2mFocal</strain>
        <tissue evidence="8">Leaves</tissue>
    </source>
</reference>
<dbReference type="Gene3D" id="6.10.280.40">
    <property type="match status" value="1"/>
</dbReference>
<keyword evidence="5" id="KW-0067">ATP-binding</keyword>
<dbReference type="PANTHER" id="PTHR23070">
    <property type="entry name" value="BCS1 AAA-TYPE ATPASE"/>
    <property type="match status" value="1"/>
</dbReference>
<dbReference type="GO" id="GO:0006950">
    <property type="term" value="P:response to stress"/>
    <property type="evidence" value="ECO:0007669"/>
    <property type="project" value="UniProtKB-ARBA"/>
</dbReference>
<dbReference type="InterPro" id="IPR058017">
    <property type="entry name" value="At3g28540-like_C"/>
</dbReference>
<comment type="similarity">
    <text evidence="2">Belongs to the AAA ATPase family. BCS1 subfamily.</text>
</comment>
<evidence type="ECO:0000256" key="2">
    <source>
        <dbReference type="ARBA" id="ARBA00007448"/>
    </source>
</evidence>